<accession>A0A510UQB8</accession>
<organism evidence="1 2">
    <name type="scientific">Cellulomonas persica</name>
    <dbReference type="NCBI Taxonomy" id="76861"/>
    <lineage>
        <taxon>Bacteria</taxon>
        <taxon>Bacillati</taxon>
        <taxon>Actinomycetota</taxon>
        <taxon>Actinomycetes</taxon>
        <taxon>Micrococcales</taxon>
        <taxon>Cellulomonadaceae</taxon>
        <taxon>Cellulomonas</taxon>
    </lineage>
</organism>
<sequence>MSHAQVVLLVLGLVLTVAGSVLAVTAAVRDWRRFRASEPIVIPRRLRDWWRHTVTRTPRPRSRIYGMSGTGIGYVDFTAAERTASDDGDLGRRVDALVQIARELEARYRRAPCGDRLLDRNRQGSRCPASLDRGRRDEFGAARTGRRRARRPRCLPIDRVELALGLTATRASAGR</sequence>
<reference evidence="1 2" key="1">
    <citation type="submission" date="2019-07" db="EMBL/GenBank/DDBJ databases">
        <title>Whole genome shotgun sequence of Cellulomonas persica NBRC 101101.</title>
        <authorList>
            <person name="Hosoyama A."/>
            <person name="Uohara A."/>
            <person name="Ohji S."/>
            <person name="Ichikawa N."/>
        </authorList>
    </citation>
    <scope>NUCLEOTIDE SEQUENCE [LARGE SCALE GENOMIC DNA]</scope>
    <source>
        <strain evidence="1 2">NBRC 101101</strain>
    </source>
</reference>
<name>A0A510UQB8_9CELL</name>
<gene>
    <name evidence="1" type="ORF">CPE01_05970</name>
</gene>
<evidence type="ECO:0000313" key="2">
    <source>
        <dbReference type="Proteomes" id="UP000321386"/>
    </source>
</evidence>
<dbReference type="RefSeq" id="WP_146805150.1">
    <property type="nucleotide sequence ID" value="NZ_BJUA01000002.1"/>
</dbReference>
<keyword evidence="2" id="KW-1185">Reference proteome</keyword>
<dbReference type="EMBL" id="BJUA01000002">
    <property type="protein sequence ID" value="GEK16864.1"/>
    <property type="molecule type" value="Genomic_DNA"/>
</dbReference>
<proteinExistence type="predicted"/>
<dbReference type="AlphaFoldDB" id="A0A510UQB8"/>
<evidence type="ECO:0000313" key="1">
    <source>
        <dbReference type="EMBL" id="GEK16864.1"/>
    </source>
</evidence>
<comment type="caution">
    <text evidence="1">The sequence shown here is derived from an EMBL/GenBank/DDBJ whole genome shotgun (WGS) entry which is preliminary data.</text>
</comment>
<dbReference type="Proteomes" id="UP000321386">
    <property type="component" value="Unassembled WGS sequence"/>
</dbReference>
<protein>
    <submittedName>
        <fullName evidence="1">Uncharacterized protein</fullName>
    </submittedName>
</protein>